<keyword evidence="2" id="KW-1185">Reference proteome</keyword>
<protein>
    <submittedName>
        <fullName evidence="3">Uncharacterized protein</fullName>
    </submittedName>
</protein>
<feature type="region of interest" description="Disordered" evidence="1">
    <location>
        <begin position="94"/>
        <end position="203"/>
    </location>
</feature>
<evidence type="ECO:0000313" key="3">
    <source>
        <dbReference type="WBParaSite" id="PSAMB.scaffold4066size15807.g23403.t1"/>
    </source>
</evidence>
<evidence type="ECO:0000256" key="1">
    <source>
        <dbReference type="SAM" id="MobiDB-lite"/>
    </source>
</evidence>
<proteinExistence type="predicted"/>
<evidence type="ECO:0000313" key="2">
    <source>
        <dbReference type="Proteomes" id="UP000887566"/>
    </source>
</evidence>
<feature type="compositionally biased region" description="Basic and acidic residues" evidence="1">
    <location>
        <begin position="1"/>
        <end position="19"/>
    </location>
</feature>
<sequence length="464" mass="50880">MADWVRDELEASDEVDGHSGDANSPRRLFVRRPIVVMTEQSALATEAMLTRATISFLDADSKAILNAINARLNDLDLKLSFVLELLAARHHSDANVPPARTPVGGHANERDQTTPADQSPFEPPASKRPRPSIDDIRAPSADQPRKLLIPKKTPAASSELAIKVESDNDDEENDDELQYVDDEEDDSASRRDSNDGASPNNQMTQADEIGQVFAIGQKVGNFPEGAVRRAAEKAARSFQSTQPKVFAWQILRESVTDEELRNVQISLRTFHGETAAHLLGRQLPKIRCVVEATIAYFKWDQLPEEAQLAKAKLLLSHLKNNAKVRNWTLREGRPNRSPNNPEVLWKRYAAMLGPGGLAAVGLLPGHEASSTAGPNTLVCGADMASKLSLLLSLSLMVLIFHLATAKVNLDFLKRMPQPSPEELSAARNTMTLMCQRNYGNGAGLDPSDFISQICSGLLANNNYE</sequence>
<dbReference type="Proteomes" id="UP000887566">
    <property type="component" value="Unplaced"/>
</dbReference>
<reference evidence="3" key="1">
    <citation type="submission" date="2022-11" db="UniProtKB">
        <authorList>
            <consortium name="WormBaseParasite"/>
        </authorList>
    </citation>
    <scope>IDENTIFICATION</scope>
</reference>
<dbReference type="AlphaFoldDB" id="A0A914WJS6"/>
<name>A0A914WJS6_9BILA</name>
<organism evidence="2 3">
    <name type="scientific">Plectus sambesii</name>
    <dbReference type="NCBI Taxonomy" id="2011161"/>
    <lineage>
        <taxon>Eukaryota</taxon>
        <taxon>Metazoa</taxon>
        <taxon>Ecdysozoa</taxon>
        <taxon>Nematoda</taxon>
        <taxon>Chromadorea</taxon>
        <taxon>Plectida</taxon>
        <taxon>Plectina</taxon>
        <taxon>Plectoidea</taxon>
        <taxon>Plectidae</taxon>
        <taxon>Plectus</taxon>
    </lineage>
</organism>
<dbReference type="WBParaSite" id="PSAMB.scaffold4066size15807.g23403.t1">
    <property type="protein sequence ID" value="PSAMB.scaffold4066size15807.g23403.t1"/>
    <property type="gene ID" value="PSAMB.scaffold4066size15807.g23403"/>
</dbReference>
<accession>A0A914WJS6</accession>
<feature type="region of interest" description="Disordered" evidence="1">
    <location>
        <begin position="1"/>
        <end position="24"/>
    </location>
</feature>
<feature type="compositionally biased region" description="Acidic residues" evidence="1">
    <location>
        <begin position="167"/>
        <end position="186"/>
    </location>
</feature>